<feature type="region of interest" description="Disordered" evidence="4">
    <location>
        <begin position="690"/>
        <end position="718"/>
    </location>
</feature>
<keyword evidence="5" id="KW-0812">Transmembrane</keyword>
<dbReference type="InterPro" id="IPR014001">
    <property type="entry name" value="Helicase_ATP-bd"/>
</dbReference>
<reference evidence="8 9" key="1">
    <citation type="submission" date="2024-02" db="EMBL/GenBank/DDBJ databases">
        <title>De novo assembly and annotation of 12 fungi associated with fruit tree decline syndrome in Ontario, Canada.</title>
        <authorList>
            <person name="Sulman M."/>
            <person name="Ellouze W."/>
            <person name="Ilyukhin E."/>
        </authorList>
    </citation>
    <scope>NUCLEOTIDE SEQUENCE [LARGE SCALE GENOMIC DNA]</scope>
    <source>
        <strain evidence="8 9">M97-236</strain>
    </source>
</reference>
<dbReference type="Pfam" id="PF00176">
    <property type="entry name" value="SNF2-rel_dom"/>
    <property type="match status" value="1"/>
</dbReference>
<dbReference type="InterPro" id="IPR050628">
    <property type="entry name" value="SNF2_RAD54_helicase_TF"/>
</dbReference>
<evidence type="ECO:0000259" key="6">
    <source>
        <dbReference type="PROSITE" id="PS51192"/>
    </source>
</evidence>
<dbReference type="PROSITE" id="PS51192">
    <property type="entry name" value="HELICASE_ATP_BIND_1"/>
    <property type="match status" value="1"/>
</dbReference>
<dbReference type="SMART" id="SM00487">
    <property type="entry name" value="DEXDc"/>
    <property type="match status" value="1"/>
</dbReference>
<dbReference type="PANTHER" id="PTHR45626:SF22">
    <property type="entry name" value="DNA REPAIR PROTEIN RAD5"/>
    <property type="match status" value="1"/>
</dbReference>
<dbReference type="InterPro" id="IPR038718">
    <property type="entry name" value="SNF2-like_sf"/>
</dbReference>
<dbReference type="Gene3D" id="3.40.50.10810">
    <property type="entry name" value="Tandem AAA-ATPase domain"/>
    <property type="match status" value="1"/>
</dbReference>
<evidence type="ECO:0000313" key="8">
    <source>
        <dbReference type="EMBL" id="KAL1594752.1"/>
    </source>
</evidence>
<dbReference type="Pfam" id="PF00271">
    <property type="entry name" value="Helicase_C"/>
    <property type="match status" value="1"/>
</dbReference>
<evidence type="ECO:0000256" key="2">
    <source>
        <dbReference type="ARBA" id="ARBA00022801"/>
    </source>
</evidence>
<feature type="transmembrane region" description="Helical" evidence="5">
    <location>
        <begin position="150"/>
        <end position="171"/>
    </location>
</feature>
<keyword evidence="5" id="KW-1133">Transmembrane helix</keyword>
<dbReference type="CDD" id="cd18793">
    <property type="entry name" value="SF2_C_SNF"/>
    <property type="match status" value="1"/>
</dbReference>
<name>A0ABR3QRH6_9PLEO</name>
<keyword evidence="5" id="KW-0472">Membrane</keyword>
<dbReference type="Gene3D" id="3.40.50.300">
    <property type="entry name" value="P-loop containing nucleotide triphosphate hydrolases"/>
    <property type="match status" value="1"/>
</dbReference>
<evidence type="ECO:0000313" key="9">
    <source>
        <dbReference type="Proteomes" id="UP001521222"/>
    </source>
</evidence>
<organism evidence="8 9">
    <name type="scientific">Nothophoma quercina</name>
    <dbReference type="NCBI Taxonomy" id="749835"/>
    <lineage>
        <taxon>Eukaryota</taxon>
        <taxon>Fungi</taxon>
        <taxon>Dikarya</taxon>
        <taxon>Ascomycota</taxon>
        <taxon>Pezizomycotina</taxon>
        <taxon>Dothideomycetes</taxon>
        <taxon>Pleosporomycetidae</taxon>
        <taxon>Pleosporales</taxon>
        <taxon>Pleosporineae</taxon>
        <taxon>Didymellaceae</taxon>
        <taxon>Nothophoma</taxon>
    </lineage>
</organism>
<dbReference type="Proteomes" id="UP001521222">
    <property type="component" value="Unassembled WGS sequence"/>
</dbReference>
<protein>
    <submittedName>
        <fullName evidence="8">Uncharacterized protein</fullName>
    </submittedName>
</protein>
<evidence type="ECO:0000256" key="1">
    <source>
        <dbReference type="ARBA" id="ARBA00022741"/>
    </source>
</evidence>
<keyword evidence="2" id="KW-0378">Hydrolase</keyword>
<evidence type="ECO:0000256" key="3">
    <source>
        <dbReference type="ARBA" id="ARBA00022840"/>
    </source>
</evidence>
<proteinExistence type="predicted"/>
<dbReference type="InterPro" id="IPR027417">
    <property type="entry name" value="P-loop_NTPase"/>
</dbReference>
<evidence type="ECO:0000256" key="5">
    <source>
        <dbReference type="SAM" id="Phobius"/>
    </source>
</evidence>
<comment type="caution">
    <text evidence="8">The sequence shown here is derived from an EMBL/GenBank/DDBJ whole genome shotgun (WGS) entry which is preliminary data.</text>
</comment>
<evidence type="ECO:0000259" key="7">
    <source>
        <dbReference type="PROSITE" id="PS51194"/>
    </source>
</evidence>
<dbReference type="EMBL" id="JAKIXB020000034">
    <property type="protein sequence ID" value="KAL1594752.1"/>
    <property type="molecule type" value="Genomic_DNA"/>
</dbReference>
<dbReference type="PANTHER" id="PTHR45626">
    <property type="entry name" value="TRANSCRIPTION TERMINATION FACTOR 2-RELATED"/>
    <property type="match status" value="1"/>
</dbReference>
<dbReference type="SUPFAM" id="SSF52540">
    <property type="entry name" value="P-loop containing nucleoside triphosphate hydrolases"/>
    <property type="match status" value="2"/>
</dbReference>
<dbReference type="SMART" id="SM00490">
    <property type="entry name" value="HELICc"/>
    <property type="match status" value="1"/>
</dbReference>
<gene>
    <name evidence="8" type="ORF">SLS59_008562</name>
</gene>
<dbReference type="PROSITE" id="PS51194">
    <property type="entry name" value="HELICASE_CTER"/>
    <property type="match status" value="1"/>
</dbReference>
<keyword evidence="1" id="KW-0547">Nucleotide-binding</keyword>
<dbReference type="InterPro" id="IPR001650">
    <property type="entry name" value="Helicase_C-like"/>
</dbReference>
<sequence>MEPPEDSNYVKRVTGRLAIRRALSQPKKRTTPGLISSMITDLGYLNKTNTQSITYKFPLVRAEEDGEGKKRKAWPNKTSGKKLPYDEFNEFAKEFHKLLQGGINAGPADRSDPHGYLQTTPQEVVLTLRNYQLHAVNRVLKTIKDKLKGFYLALGMGLGKTVIIIVIIIILHTRASEFPLVRSPEATSGLLSGDLVEGSYLLVVPQDLIGHWEYHIKSDTTVGFNVIVYHQQQGSVERSPDMLAAADIVITTYETLREDYRQLHNAERSFADGRQASWLGHFPLLTVIWKIVFFDEAQKMANADTGNWKAANALHRGFTLPFSGTPIQNEYSEVLSMMQLMQVKPLDDAVFFKENFLIPPPNKISAYLQLSQDLNAAFVTAYRAHSMRLTRHHKFNNQDVIIDLHEGRHEDIWHKLTPAEKEPQMRLKEKDLDPTQLLRLMTEARIGAVHVKLIDAEYGELGEQEAEVTDVQARADPLTLVEPHIPTWKQKAADKVSRRRQRLMNSMSQGSWHSSRLNAVVAQIISHFKKVRKGKREGKIVVYSEFLRCLDALQVALEESGFKDQIGRFDGTVKKKQRKQTEDSFNNDTDNSMKILLVTIRSGGVGRAFTGAGQVIHLSPCWNPGLVDQATERTIRHPQKKNVRVSYYFAEESVEWHIFTIQRQKRSKAIGALDPDAEVDKFIRRLRSARDKADEAAGSEARRQDEQIAKKIKTRHLE</sequence>
<dbReference type="InterPro" id="IPR000330">
    <property type="entry name" value="SNF2_N"/>
</dbReference>
<feature type="domain" description="Helicase C-terminal" evidence="7">
    <location>
        <begin position="523"/>
        <end position="687"/>
    </location>
</feature>
<evidence type="ECO:0000256" key="4">
    <source>
        <dbReference type="SAM" id="MobiDB-lite"/>
    </source>
</evidence>
<keyword evidence="9" id="KW-1185">Reference proteome</keyword>
<dbReference type="InterPro" id="IPR049730">
    <property type="entry name" value="SNF2/RAD54-like_C"/>
</dbReference>
<accession>A0ABR3QRH6</accession>
<keyword evidence="3" id="KW-0067">ATP-binding</keyword>
<feature type="domain" description="Helicase ATP-binding" evidence="6">
    <location>
        <begin position="141"/>
        <end position="344"/>
    </location>
</feature>